<dbReference type="Proteomes" id="UP000324383">
    <property type="component" value="Unassembled WGS sequence"/>
</dbReference>
<dbReference type="Pfam" id="PF01458">
    <property type="entry name" value="SUFBD_core"/>
    <property type="match status" value="1"/>
</dbReference>
<keyword evidence="5" id="KW-1185">Reference proteome</keyword>
<dbReference type="InterPro" id="IPR000825">
    <property type="entry name" value="SUF_FeS_clus_asmbl_SufBD_core"/>
</dbReference>
<dbReference type="RefSeq" id="WP_148730498.1">
    <property type="nucleotide sequence ID" value="NZ_VKLW01000016.1"/>
</dbReference>
<evidence type="ECO:0000256" key="1">
    <source>
        <dbReference type="ARBA" id="ARBA00043967"/>
    </source>
</evidence>
<dbReference type="PANTHER" id="PTHR43575:SF1">
    <property type="entry name" value="PROTEIN ABCI7, CHLOROPLASTIC"/>
    <property type="match status" value="1"/>
</dbReference>
<evidence type="ECO:0000259" key="2">
    <source>
        <dbReference type="Pfam" id="PF01458"/>
    </source>
</evidence>
<dbReference type="InterPro" id="IPR045595">
    <property type="entry name" value="SufBD_N"/>
</dbReference>
<name>A0A5D3EC43_9BACE</name>
<protein>
    <submittedName>
        <fullName evidence="4">Fe-S cluster assembly protein SufD</fullName>
    </submittedName>
</protein>
<dbReference type="InterPro" id="IPR055346">
    <property type="entry name" value="Fe-S_cluster_assembly_SufBD"/>
</dbReference>
<feature type="domain" description="SUF system FeS cluster assembly SufBD core" evidence="2">
    <location>
        <begin position="182"/>
        <end position="408"/>
    </location>
</feature>
<dbReference type="InterPro" id="IPR037284">
    <property type="entry name" value="SUF_FeS_clus_asmbl_SufBD_sf"/>
</dbReference>
<dbReference type="EMBL" id="VKLW01000016">
    <property type="protein sequence ID" value="TYK33419.1"/>
    <property type="molecule type" value="Genomic_DNA"/>
</dbReference>
<dbReference type="NCBIfam" id="TIGR01981">
    <property type="entry name" value="sufD"/>
    <property type="match status" value="1"/>
</dbReference>
<dbReference type="InterPro" id="IPR011542">
    <property type="entry name" value="SUF_FeS_clus_asmbl_SufD"/>
</dbReference>
<evidence type="ECO:0000259" key="3">
    <source>
        <dbReference type="Pfam" id="PF19295"/>
    </source>
</evidence>
<dbReference type="GO" id="GO:0016226">
    <property type="term" value="P:iron-sulfur cluster assembly"/>
    <property type="evidence" value="ECO:0007669"/>
    <property type="project" value="InterPro"/>
</dbReference>
<gene>
    <name evidence="4" type="primary">sufD</name>
    <name evidence="4" type="ORF">FNJ60_08435</name>
</gene>
<feature type="domain" description="SUF system FeS cluster assembly SufBD N-terminal" evidence="3">
    <location>
        <begin position="1"/>
        <end position="172"/>
    </location>
</feature>
<dbReference type="AlphaFoldDB" id="A0A5D3EC43"/>
<organism evidence="4 5">
    <name type="scientific">Bacteroides pyogenes</name>
    <dbReference type="NCBI Taxonomy" id="310300"/>
    <lineage>
        <taxon>Bacteria</taxon>
        <taxon>Pseudomonadati</taxon>
        <taxon>Bacteroidota</taxon>
        <taxon>Bacteroidia</taxon>
        <taxon>Bacteroidales</taxon>
        <taxon>Bacteroidaceae</taxon>
        <taxon>Bacteroides</taxon>
    </lineage>
</organism>
<proteinExistence type="inferred from homology"/>
<dbReference type="Pfam" id="PF19295">
    <property type="entry name" value="SufBD_N"/>
    <property type="match status" value="1"/>
</dbReference>
<comment type="caution">
    <text evidence="4">The sequence shown here is derived from an EMBL/GenBank/DDBJ whole genome shotgun (WGS) entry which is preliminary data.</text>
</comment>
<evidence type="ECO:0000313" key="4">
    <source>
        <dbReference type="EMBL" id="TYK33419.1"/>
    </source>
</evidence>
<accession>A0A5D3EC43</accession>
<sequence length="447" mass="50215">MNAEQQYIDLFTHTEAMICKHSADVLNAPRAAAFADFERIGFPARKVEKYKYTDVSKCFEPDFGLNLNRLDIPVNPYEVFKCDVPNMSTALYFVVNDAFYGKSLPKYHLPEGVIFGSLKEAAQQHPELVKKYYGQLADTAKDGITAFNTAFAQDGVFFYVPKNVVVEKPIQLVNILRGDVDFMVNRRVLVVLEEGAQARLLICDHAMDNVNFLATQVIEVFAGENTVFDMYELEETHTSTVRISNLYVRQEANSSVLLNGMTLHNGTTRNTTEVVLAGEGAEINLCGMAITDKNQHVDNHTTIDHAVPNCTSNELFKYVLDEQSVGAFAGLVLVRSGAQHTASQQTNRNLCVTREARMYTQPQLEIYADDVKCSHGATVGQLDENALFYMRARGIAEKEARLLLMFAFVNEVIDKIRLDPLKERLHLLVEKRFRGELNKCQGCAICK</sequence>
<comment type="similarity">
    <text evidence="1">Belongs to the iron-sulfur cluster assembly SufBD family.</text>
</comment>
<dbReference type="SUPFAM" id="SSF101960">
    <property type="entry name" value="Stabilizer of iron transporter SufD"/>
    <property type="match status" value="1"/>
</dbReference>
<dbReference type="PANTHER" id="PTHR43575">
    <property type="entry name" value="PROTEIN ABCI7, CHLOROPLASTIC"/>
    <property type="match status" value="1"/>
</dbReference>
<evidence type="ECO:0000313" key="5">
    <source>
        <dbReference type="Proteomes" id="UP000324383"/>
    </source>
</evidence>
<reference evidence="4 5" key="1">
    <citation type="submission" date="2019-07" db="EMBL/GenBank/DDBJ databases">
        <title>Draft Genome Sequences of Bacteroides pyogenes Strains Isolated from the Uterus Holstein Dairy Cows with Metritis.</title>
        <authorList>
            <person name="Cunha F."/>
            <person name="Galvao K.N."/>
            <person name="Jeon S.J."/>
            <person name="Jeong K.C."/>
        </authorList>
    </citation>
    <scope>NUCLEOTIDE SEQUENCE [LARGE SCALE GENOMIC DNA]</scope>
    <source>
        <strain evidence="4 5">KG-31</strain>
    </source>
</reference>